<dbReference type="GO" id="GO:0051596">
    <property type="term" value="P:methylglyoxal catabolic process"/>
    <property type="evidence" value="ECO:0007669"/>
    <property type="project" value="TreeGrafter"/>
</dbReference>
<dbReference type="InterPro" id="IPR018170">
    <property type="entry name" value="Aldo/ket_reductase_CS"/>
</dbReference>
<evidence type="ECO:0000256" key="7">
    <source>
        <dbReference type="SAM" id="MobiDB-lite"/>
    </source>
</evidence>
<comment type="similarity">
    <text evidence="1">Belongs to the aldo/keto reductase family.</text>
</comment>
<comment type="caution">
    <text evidence="9">The sequence shown here is derived from an EMBL/GenBank/DDBJ whole genome shotgun (WGS) entry which is preliminary data.</text>
</comment>
<dbReference type="EMBL" id="SKBU01000006">
    <property type="protein sequence ID" value="TCJ19976.1"/>
    <property type="molecule type" value="Genomic_DNA"/>
</dbReference>
<dbReference type="Proteomes" id="UP000295244">
    <property type="component" value="Unassembled WGS sequence"/>
</dbReference>
<dbReference type="PANTHER" id="PTHR43827:SF3">
    <property type="entry name" value="NADP-DEPENDENT OXIDOREDUCTASE DOMAIN-CONTAINING PROTEIN"/>
    <property type="match status" value="1"/>
</dbReference>
<organism evidence="9 10">
    <name type="scientific">Rubrobacter taiwanensis</name>
    <dbReference type="NCBI Taxonomy" id="185139"/>
    <lineage>
        <taxon>Bacteria</taxon>
        <taxon>Bacillati</taxon>
        <taxon>Actinomycetota</taxon>
        <taxon>Rubrobacteria</taxon>
        <taxon>Rubrobacterales</taxon>
        <taxon>Rubrobacteraceae</taxon>
        <taxon>Rubrobacter</taxon>
    </lineage>
</organism>
<protein>
    <submittedName>
        <fullName evidence="9">Aldo/keto reductase</fullName>
    </submittedName>
</protein>
<feature type="domain" description="NADP-dependent oxidoreductase" evidence="8">
    <location>
        <begin position="14"/>
        <end position="253"/>
    </location>
</feature>
<dbReference type="PRINTS" id="PR00069">
    <property type="entry name" value="ALDKETRDTASE"/>
</dbReference>
<gene>
    <name evidence="9" type="ORF">E0L93_03245</name>
</gene>
<dbReference type="FunFam" id="3.20.20.100:FF:000002">
    <property type="entry name" value="2,5-diketo-D-gluconic acid reductase A"/>
    <property type="match status" value="1"/>
</dbReference>
<dbReference type="RefSeq" id="WP_132688382.1">
    <property type="nucleotide sequence ID" value="NZ_SKBU01000006.1"/>
</dbReference>
<dbReference type="GO" id="GO:1990002">
    <property type="term" value="F:methylglyoxal reductase (NADPH) (acetol producing) activity"/>
    <property type="evidence" value="ECO:0007669"/>
    <property type="project" value="TreeGrafter"/>
</dbReference>
<keyword evidence="10" id="KW-1185">Reference proteome</keyword>
<evidence type="ECO:0000256" key="5">
    <source>
        <dbReference type="PIRSR" id="PIRSR000097-2"/>
    </source>
</evidence>
<dbReference type="OrthoDB" id="9804790at2"/>
<feature type="active site" description="Proton donor" evidence="4">
    <location>
        <position position="47"/>
    </location>
</feature>
<dbReference type="CDD" id="cd19140">
    <property type="entry name" value="AKR_AKR3F3"/>
    <property type="match status" value="1"/>
</dbReference>
<evidence type="ECO:0000313" key="10">
    <source>
        <dbReference type="Proteomes" id="UP000295244"/>
    </source>
</evidence>
<evidence type="ECO:0000256" key="4">
    <source>
        <dbReference type="PIRSR" id="PIRSR000097-1"/>
    </source>
</evidence>
<feature type="site" description="Lowers pKa of active site Tyr" evidence="6">
    <location>
        <position position="72"/>
    </location>
</feature>
<dbReference type="InterPro" id="IPR023210">
    <property type="entry name" value="NADP_OxRdtase_dom"/>
</dbReference>
<proteinExistence type="inferred from homology"/>
<accession>A0A4R1BRN8</accession>
<dbReference type="Pfam" id="PF00248">
    <property type="entry name" value="Aldo_ket_red"/>
    <property type="match status" value="1"/>
</dbReference>
<keyword evidence="3" id="KW-0560">Oxidoreductase</keyword>
<evidence type="ECO:0000256" key="1">
    <source>
        <dbReference type="ARBA" id="ARBA00007905"/>
    </source>
</evidence>
<dbReference type="Gene3D" id="3.20.20.100">
    <property type="entry name" value="NADP-dependent oxidoreductase domain"/>
    <property type="match status" value="1"/>
</dbReference>
<dbReference type="PANTHER" id="PTHR43827">
    <property type="entry name" value="2,5-DIKETO-D-GLUCONIC ACID REDUCTASE"/>
    <property type="match status" value="1"/>
</dbReference>
<reference evidence="9 10" key="1">
    <citation type="submission" date="2019-03" db="EMBL/GenBank/DDBJ databases">
        <title>Whole genome sequence of a novel Rubrobacter taiwanensis strain, isolated from Yellowstone National Park.</title>
        <authorList>
            <person name="Freed S."/>
            <person name="Ramaley R.F."/>
            <person name="Kyndt J.A."/>
        </authorList>
    </citation>
    <scope>NUCLEOTIDE SEQUENCE [LARGE SCALE GENOMIC DNA]</scope>
    <source>
        <strain evidence="9 10">Yellowstone</strain>
    </source>
</reference>
<evidence type="ECO:0000256" key="6">
    <source>
        <dbReference type="PIRSR" id="PIRSR000097-3"/>
    </source>
</evidence>
<keyword evidence="2" id="KW-0521">NADP</keyword>
<evidence type="ECO:0000256" key="3">
    <source>
        <dbReference type="ARBA" id="ARBA00023002"/>
    </source>
</evidence>
<sequence length="274" mass="30403">MQVVEANGASIPVLGFGTFRLEEREARRMVDAALGIGYRHIDTAQVYENEAGVGQAIEESSVSREEVFLTTKVWVDSFDRKSLPNSVDESLGKLRTEYVDLLLLHWPNPEVPLAETLEALNRVREEGKTRHIGVSNFTTRLLAEAVELSEAPLAANQVEYHPFLDQSRLLAAVRQHGMALTAYSPLARGKVAQDRTLQEIGERHGKTPAQVALRWLIQQEGVNAIPKASSRERAASNFDIFDFELSEEEMETIGGLRSPDGRLTSPAGLAPEWD</sequence>
<dbReference type="PROSITE" id="PS00798">
    <property type="entry name" value="ALDOKETO_REDUCTASE_1"/>
    <property type="match status" value="1"/>
</dbReference>
<dbReference type="AlphaFoldDB" id="A0A4R1BRN8"/>
<dbReference type="PROSITE" id="PS00062">
    <property type="entry name" value="ALDOKETO_REDUCTASE_2"/>
    <property type="match status" value="1"/>
</dbReference>
<dbReference type="PIRSF" id="PIRSF000097">
    <property type="entry name" value="AKR"/>
    <property type="match status" value="1"/>
</dbReference>
<feature type="binding site" evidence="5">
    <location>
        <position position="105"/>
    </location>
    <ligand>
        <name>substrate</name>
    </ligand>
</feature>
<feature type="region of interest" description="Disordered" evidence="7">
    <location>
        <begin position="251"/>
        <end position="274"/>
    </location>
</feature>
<name>A0A4R1BRN8_9ACTN</name>
<dbReference type="InterPro" id="IPR020471">
    <property type="entry name" value="AKR"/>
</dbReference>
<evidence type="ECO:0000313" key="9">
    <source>
        <dbReference type="EMBL" id="TCJ19976.1"/>
    </source>
</evidence>
<evidence type="ECO:0000256" key="2">
    <source>
        <dbReference type="ARBA" id="ARBA00022857"/>
    </source>
</evidence>
<dbReference type="SUPFAM" id="SSF51430">
    <property type="entry name" value="NAD(P)-linked oxidoreductase"/>
    <property type="match status" value="1"/>
</dbReference>
<evidence type="ECO:0000259" key="8">
    <source>
        <dbReference type="Pfam" id="PF00248"/>
    </source>
</evidence>
<dbReference type="InterPro" id="IPR036812">
    <property type="entry name" value="NAD(P)_OxRdtase_dom_sf"/>
</dbReference>